<feature type="domain" description="ABC transporter" evidence="9">
    <location>
        <begin position="426"/>
        <end position="659"/>
    </location>
</feature>
<dbReference type="PROSITE" id="PS50893">
    <property type="entry name" value="ABC_TRANSPORTER_2"/>
    <property type="match status" value="1"/>
</dbReference>
<accession>A0ABQ1FY92</accession>
<evidence type="ECO:0000259" key="10">
    <source>
        <dbReference type="PROSITE" id="PS50929"/>
    </source>
</evidence>
<protein>
    <recommendedName>
        <fullName evidence="13">ABC transporter ATP-binding protein</fullName>
    </recommendedName>
</protein>
<evidence type="ECO:0000256" key="1">
    <source>
        <dbReference type="ARBA" id="ARBA00004651"/>
    </source>
</evidence>
<keyword evidence="6 8" id="KW-0472">Membrane</keyword>
<evidence type="ECO:0000256" key="8">
    <source>
        <dbReference type="SAM" id="Phobius"/>
    </source>
</evidence>
<feature type="transmembrane region" description="Helical" evidence="8">
    <location>
        <begin position="309"/>
        <end position="329"/>
    </location>
</feature>
<dbReference type="PROSITE" id="PS50929">
    <property type="entry name" value="ABC_TM1F"/>
    <property type="match status" value="1"/>
</dbReference>
<dbReference type="Proteomes" id="UP000609323">
    <property type="component" value="Unassembled WGS sequence"/>
</dbReference>
<feature type="region of interest" description="Disordered" evidence="7">
    <location>
        <begin position="336"/>
        <end position="387"/>
    </location>
</feature>
<feature type="transmembrane region" description="Helical" evidence="8">
    <location>
        <begin position="54"/>
        <end position="79"/>
    </location>
</feature>
<dbReference type="Gene3D" id="1.20.1560.10">
    <property type="entry name" value="ABC transporter type 1, transmembrane domain"/>
    <property type="match status" value="1"/>
</dbReference>
<evidence type="ECO:0000256" key="2">
    <source>
        <dbReference type="ARBA" id="ARBA00022692"/>
    </source>
</evidence>
<dbReference type="CDD" id="cd07346">
    <property type="entry name" value="ABC_6TM_exporters"/>
    <property type="match status" value="1"/>
</dbReference>
<evidence type="ECO:0000256" key="3">
    <source>
        <dbReference type="ARBA" id="ARBA00022741"/>
    </source>
</evidence>
<name>A0ABQ1FY92_9BACL</name>
<proteinExistence type="predicted"/>
<dbReference type="Gene3D" id="3.40.50.300">
    <property type="entry name" value="P-loop containing nucleotide triphosphate hydrolases"/>
    <property type="match status" value="1"/>
</dbReference>
<dbReference type="InterPro" id="IPR027417">
    <property type="entry name" value="P-loop_NTPase"/>
</dbReference>
<dbReference type="RefSeq" id="WP_229752597.1">
    <property type="nucleotide sequence ID" value="NZ_BMHF01000005.1"/>
</dbReference>
<feature type="transmembrane region" description="Helical" evidence="8">
    <location>
        <begin position="158"/>
        <end position="178"/>
    </location>
</feature>
<sequence length="668" mass="72465">MKPRHFFIRLLSLHPVLYLANLVAWTLIHMSLLIPGLITKKYFDQLESHTQLGYGVWALASLLIGAALARIAIIALGFLTDVHFRFRTSMLLRRNMLAHVLNEPGARAIPCSPGEAISNFRDDIDQTEEAISWSVDSLGLVGFAIVAGYILISIDAQMTLFVFVPLVLVVAAAQIATARIQKYRAASREATARVTSSISEMFSNVQAIQVAGAESRVVRRFVELSDRRRQTMVKDKLITEALSSVFTNSVNLGTGVILVLAGYKMRSGTFSVGDLSLFVYYLTFVTQLISNLGNFMTFYKQMTVSFKRLVTMIQGAPASLLTAAAYIGVGKPGRNWGERRSGQNKAGKTGKKASRTVLDAETEKTARQTDLDKGAGKTTRRSGWDAGSSAAEASASAAYSPAADGLITAASALDTSGLQAGPLQKLEARGLSYKYPETGRGIQGINLELERGSFTVITGMIGSGKTTLLRTLLGLLPASSGEIRWNGRRVEKPADFFVPPQSAYTAQIPRLYSDKLRDNILLGLPPEQSSLAGALHAAVLEEDVARLEHGLDTMVGPRGVKLSGGQAQRTAAARMLVRDAELYVFDDLSSALDVETERKLWERLFRERGEATCLVVSHRKAALAHADRIIVLKNGTIEASGTAEQLLATSDSFRQLWYGEEAGGDTAD</sequence>
<evidence type="ECO:0000259" key="9">
    <source>
        <dbReference type="PROSITE" id="PS50893"/>
    </source>
</evidence>
<comment type="subcellular location">
    <subcellularLocation>
        <location evidence="1">Cell membrane</location>
        <topology evidence="1">Multi-pass membrane protein</topology>
    </subcellularLocation>
</comment>
<gene>
    <name evidence="11" type="ORF">GCM10010917_17890</name>
</gene>
<dbReference type="InterPro" id="IPR003593">
    <property type="entry name" value="AAA+_ATPase"/>
</dbReference>
<evidence type="ECO:0000256" key="4">
    <source>
        <dbReference type="ARBA" id="ARBA00022840"/>
    </source>
</evidence>
<dbReference type="SUPFAM" id="SSF52540">
    <property type="entry name" value="P-loop containing nucleoside triphosphate hydrolases"/>
    <property type="match status" value="1"/>
</dbReference>
<keyword evidence="3" id="KW-0547">Nucleotide-binding</keyword>
<keyword evidence="2 8" id="KW-0812">Transmembrane</keyword>
<dbReference type="PANTHER" id="PTHR24221:SF423">
    <property type="entry name" value="ABC TRANSPORTER"/>
    <property type="match status" value="1"/>
</dbReference>
<keyword evidence="5 8" id="KW-1133">Transmembrane helix</keyword>
<evidence type="ECO:0000313" key="12">
    <source>
        <dbReference type="Proteomes" id="UP000609323"/>
    </source>
</evidence>
<feature type="compositionally biased region" description="Basic and acidic residues" evidence="7">
    <location>
        <begin position="361"/>
        <end position="375"/>
    </location>
</feature>
<evidence type="ECO:0000256" key="5">
    <source>
        <dbReference type="ARBA" id="ARBA00022989"/>
    </source>
</evidence>
<feature type="transmembrane region" description="Helical" evidence="8">
    <location>
        <begin position="237"/>
        <end position="263"/>
    </location>
</feature>
<evidence type="ECO:0000256" key="7">
    <source>
        <dbReference type="SAM" id="MobiDB-lite"/>
    </source>
</evidence>
<evidence type="ECO:0000313" key="11">
    <source>
        <dbReference type="EMBL" id="GGA33183.1"/>
    </source>
</evidence>
<feature type="domain" description="ABC transmembrane type-1" evidence="10">
    <location>
        <begin position="33"/>
        <end position="301"/>
    </location>
</feature>
<evidence type="ECO:0000256" key="6">
    <source>
        <dbReference type="ARBA" id="ARBA00023136"/>
    </source>
</evidence>
<feature type="transmembrane region" description="Helical" evidence="8">
    <location>
        <begin position="12"/>
        <end position="34"/>
    </location>
</feature>
<keyword evidence="4" id="KW-0067">ATP-binding</keyword>
<dbReference type="InterPro" id="IPR003439">
    <property type="entry name" value="ABC_transporter-like_ATP-bd"/>
</dbReference>
<evidence type="ECO:0008006" key="13">
    <source>
        <dbReference type="Google" id="ProtNLM"/>
    </source>
</evidence>
<comment type="caution">
    <text evidence="11">The sequence shown here is derived from an EMBL/GenBank/DDBJ whole genome shotgun (WGS) entry which is preliminary data.</text>
</comment>
<dbReference type="EMBL" id="BMHF01000005">
    <property type="protein sequence ID" value="GGA33183.1"/>
    <property type="molecule type" value="Genomic_DNA"/>
</dbReference>
<feature type="transmembrane region" description="Helical" evidence="8">
    <location>
        <begin position="130"/>
        <end position="152"/>
    </location>
</feature>
<keyword evidence="12" id="KW-1185">Reference proteome</keyword>
<dbReference type="InterPro" id="IPR036640">
    <property type="entry name" value="ABC1_TM_sf"/>
</dbReference>
<dbReference type="SUPFAM" id="SSF90123">
    <property type="entry name" value="ABC transporter transmembrane region"/>
    <property type="match status" value="1"/>
</dbReference>
<dbReference type="SMART" id="SM00382">
    <property type="entry name" value="AAA"/>
    <property type="match status" value="1"/>
</dbReference>
<dbReference type="InterPro" id="IPR011527">
    <property type="entry name" value="ABC1_TM_dom"/>
</dbReference>
<dbReference type="InterPro" id="IPR039421">
    <property type="entry name" value="Type_1_exporter"/>
</dbReference>
<organism evidence="11 12">
    <name type="scientific">Paenibacillus physcomitrellae</name>
    <dbReference type="NCBI Taxonomy" id="1619311"/>
    <lineage>
        <taxon>Bacteria</taxon>
        <taxon>Bacillati</taxon>
        <taxon>Bacillota</taxon>
        <taxon>Bacilli</taxon>
        <taxon>Bacillales</taxon>
        <taxon>Paenibacillaceae</taxon>
        <taxon>Paenibacillus</taxon>
    </lineage>
</organism>
<reference evidence="12" key="1">
    <citation type="journal article" date="2019" name="Int. J. Syst. Evol. Microbiol.">
        <title>The Global Catalogue of Microorganisms (GCM) 10K type strain sequencing project: providing services to taxonomists for standard genome sequencing and annotation.</title>
        <authorList>
            <consortium name="The Broad Institute Genomics Platform"/>
            <consortium name="The Broad Institute Genome Sequencing Center for Infectious Disease"/>
            <person name="Wu L."/>
            <person name="Ma J."/>
        </authorList>
    </citation>
    <scope>NUCLEOTIDE SEQUENCE [LARGE SCALE GENOMIC DNA]</scope>
    <source>
        <strain evidence="12">CGMCC 1.15044</strain>
    </source>
</reference>
<dbReference type="Pfam" id="PF00005">
    <property type="entry name" value="ABC_tran"/>
    <property type="match status" value="1"/>
</dbReference>
<dbReference type="Pfam" id="PF00664">
    <property type="entry name" value="ABC_membrane"/>
    <property type="match status" value="1"/>
</dbReference>
<feature type="transmembrane region" description="Helical" evidence="8">
    <location>
        <begin position="275"/>
        <end position="297"/>
    </location>
</feature>
<dbReference type="PANTHER" id="PTHR24221">
    <property type="entry name" value="ATP-BINDING CASSETTE SUB-FAMILY B"/>
    <property type="match status" value="1"/>
</dbReference>